<gene>
    <name evidence="2" type="ORF">PTI45_02349</name>
</gene>
<dbReference type="PROSITE" id="PS51186">
    <property type="entry name" value="GNAT"/>
    <property type="match status" value="1"/>
</dbReference>
<sequence length="165" mass="19094">MAVQPVDQLVTRLSIMNDAQYLIEIDHLVWNDNNTPCVLKYGSRQQYLQDHPPGTQLVAMLGETICGYVGFQYPTYVPTNQHVYDIHIAIHPNYQGKGVGRKLIESMGDFARSQQIRKLTLRVLSTNKEAFQFYNKLGFVENGRLPEEFYINGQYVDDILMTYWL</sequence>
<proteinExistence type="predicted"/>
<evidence type="ECO:0000313" key="2">
    <source>
        <dbReference type="EMBL" id="ODP28359.1"/>
    </source>
</evidence>
<keyword evidence="2" id="KW-0012">Acyltransferase</keyword>
<protein>
    <submittedName>
        <fullName evidence="2">Phosphinothricin acetyltransferase</fullName>
        <ecNumber evidence="2">2.3.1.183</ecNumber>
    </submittedName>
</protein>
<dbReference type="PANTHER" id="PTHR43415">
    <property type="entry name" value="SPERMIDINE N(1)-ACETYLTRANSFERASE"/>
    <property type="match status" value="1"/>
</dbReference>
<name>A0A1E3L3H3_9BACL</name>
<dbReference type="AlphaFoldDB" id="A0A1E3L3H3"/>
<organism evidence="2 3">
    <name type="scientific">Paenibacillus nuruki</name>
    <dbReference type="NCBI Taxonomy" id="1886670"/>
    <lineage>
        <taxon>Bacteria</taxon>
        <taxon>Bacillati</taxon>
        <taxon>Bacillota</taxon>
        <taxon>Bacilli</taxon>
        <taxon>Bacillales</taxon>
        <taxon>Paenibacillaceae</taxon>
        <taxon>Paenibacillus</taxon>
    </lineage>
</organism>
<evidence type="ECO:0000313" key="3">
    <source>
        <dbReference type="Proteomes" id="UP000094578"/>
    </source>
</evidence>
<dbReference type="EMBL" id="MDER01000039">
    <property type="protein sequence ID" value="ODP28359.1"/>
    <property type="molecule type" value="Genomic_DNA"/>
</dbReference>
<dbReference type="Gene3D" id="3.40.630.30">
    <property type="match status" value="1"/>
</dbReference>
<dbReference type="InterPro" id="IPR000182">
    <property type="entry name" value="GNAT_dom"/>
</dbReference>
<dbReference type="InterPro" id="IPR016181">
    <property type="entry name" value="Acyl_CoA_acyltransferase"/>
</dbReference>
<reference evidence="2 3" key="1">
    <citation type="submission" date="2016-08" db="EMBL/GenBank/DDBJ databases">
        <title>Genome sequencing of Paenibacillus sp. TI45-13ar, isolated from Korean traditional nuruk.</title>
        <authorList>
            <person name="Kim S.-J."/>
        </authorList>
    </citation>
    <scope>NUCLEOTIDE SEQUENCE [LARGE SCALE GENOMIC DNA]</scope>
    <source>
        <strain evidence="2 3">TI45-13ar</strain>
    </source>
</reference>
<dbReference type="SUPFAM" id="SSF55729">
    <property type="entry name" value="Acyl-CoA N-acyltransferases (Nat)"/>
    <property type="match status" value="1"/>
</dbReference>
<dbReference type="RefSeq" id="WP_069327760.1">
    <property type="nucleotide sequence ID" value="NZ_MDER01000039.1"/>
</dbReference>
<dbReference type="EC" id="2.3.1.183" evidence="2"/>
<evidence type="ECO:0000259" key="1">
    <source>
        <dbReference type="PROSITE" id="PS51186"/>
    </source>
</evidence>
<dbReference type="Pfam" id="PF00583">
    <property type="entry name" value="Acetyltransf_1"/>
    <property type="match status" value="1"/>
</dbReference>
<comment type="caution">
    <text evidence="2">The sequence shown here is derived from an EMBL/GenBank/DDBJ whole genome shotgun (WGS) entry which is preliminary data.</text>
</comment>
<dbReference type="STRING" id="1886670.PTI45_02349"/>
<keyword evidence="3" id="KW-1185">Reference proteome</keyword>
<feature type="domain" description="N-acetyltransferase" evidence="1">
    <location>
        <begin position="9"/>
        <end position="165"/>
    </location>
</feature>
<keyword evidence="2" id="KW-0808">Transferase</keyword>
<dbReference type="GO" id="GO:0102971">
    <property type="term" value="F:phosphinothricin N-acetyltransferase activity"/>
    <property type="evidence" value="ECO:0007669"/>
    <property type="project" value="UniProtKB-EC"/>
</dbReference>
<dbReference type="PANTHER" id="PTHR43415:SF3">
    <property type="entry name" value="GNAT-FAMILY ACETYLTRANSFERASE"/>
    <property type="match status" value="1"/>
</dbReference>
<dbReference type="Proteomes" id="UP000094578">
    <property type="component" value="Unassembled WGS sequence"/>
</dbReference>
<accession>A0A1E3L3H3</accession>
<dbReference type="CDD" id="cd04301">
    <property type="entry name" value="NAT_SF"/>
    <property type="match status" value="1"/>
</dbReference>